<gene>
    <name evidence="2 3" type="primary">rsfS</name>
    <name evidence="3" type="ORF">IAD15_10990</name>
</gene>
<reference evidence="3" key="2">
    <citation type="journal article" date="2021" name="PeerJ">
        <title>Extensive microbial diversity within the chicken gut microbiome revealed by metagenomics and culture.</title>
        <authorList>
            <person name="Gilroy R."/>
            <person name="Ravi A."/>
            <person name="Getino M."/>
            <person name="Pursley I."/>
            <person name="Horton D.L."/>
            <person name="Alikhan N.F."/>
            <person name="Baker D."/>
            <person name="Gharbi K."/>
            <person name="Hall N."/>
            <person name="Watson M."/>
            <person name="Adriaenssens E.M."/>
            <person name="Foster-Nyarko E."/>
            <person name="Jarju S."/>
            <person name="Secka A."/>
            <person name="Antonio M."/>
            <person name="Oren A."/>
            <person name="Chaudhuri R.R."/>
            <person name="La Ragione R."/>
            <person name="Hildebrand F."/>
            <person name="Pallen M.J."/>
        </authorList>
    </citation>
    <scope>NUCLEOTIDE SEQUENCE</scope>
    <source>
        <strain evidence="3">CHK195-11698</strain>
    </source>
</reference>
<dbReference type="Pfam" id="PF02410">
    <property type="entry name" value="RsfS"/>
    <property type="match status" value="1"/>
</dbReference>
<keyword evidence="2" id="KW-0810">Translation regulation</keyword>
<evidence type="ECO:0000313" key="4">
    <source>
        <dbReference type="Proteomes" id="UP000824175"/>
    </source>
</evidence>
<dbReference type="SUPFAM" id="SSF81301">
    <property type="entry name" value="Nucleotidyltransferase"/>
    <property type="match status" value="1"/>
</dbReference>
<dbReference type="Gene3D" id="3.30.460.10">
    <property type="entry name" value="Beta Polymerase, domain 2"/>
    <property type="match status" value="1"/>
</dbReference>
<keyword evidence="2" id="KW-0678">Repressor</keyword>
<dbReference type="PANTHER" id="PTHR21043">
    <property type="entry name" value="IOJAP SUPERFAMILY ORTHOLOG"/>
    <property type="match status" value="1"/>
</dbReference>
<comment type="subunit">
    <text evidence="2">Interacts with ribosomal protein uL14 (rplN).</text>
</comment>
<dbReference type="HAMAP" id="MF_01477">
    <property type="entry name" value="Iojap_RsfS"/>
    <property type="match status" value="1"/>
</dbReference>
<dbReference type="InterPro" id="IPR043519">
    <property type="entry name" value="NT_sf"/>
</dbReference>
<proteinExistence type="inferred from homology"/>
<organism evidence="3 4">
    <name type="scientific">Candidatus Fimiplasma intestinipullorum</name>
    <dbReference type="NCBI Taxonomy" id="2840825"/>
    <lineage>
        <taxon>Bacteria</taxon>
        <taxon>Bacillati</taxon>
        <taxon>Bacillota</taxon>
        <taxon>Clostridia</taxon>
        <taxon>Eubacteriales</taxon>
        <taxon>Candidatus Fimiplasma</taxon>
    </lineage>
</organism>
<dbReference type="PANTHER" id="PTHR21043:SF0">
    <property type="entry name" value="MITOCHONDRIAL ASSEMBLY OF RIBOSOMAL LARGE SUBUNIT PROTEIN 1"/>
    <property type="match status" value="1"/>
</dbReference>
<accession>A0A9D1HRG0</accession>
<dbReference type="GO" id="GO:0090071">
    <property type="term" value="P:negative regulation of ribosome biogenesis"/>
    <property type="evidence" value="ECO:0007669"/>
    <property type="project" value="UniProtKB-UniRule"/>
</dbReference>
<dbReference type="GO" id="GO:0017148">
    <property type="term" value="P:negative regulation of translation"/>
    <property type="evidence" value="ECO:0007669"/>
    <property type="project" value="UniProtKB-UniRule"/>
</dbReference>
<comment type="function">
    <text evidence="2">Functions as a ribosomal silencing factor. Interacts with ribosomal protein uL14 (rplN), blocking formation of intersubunit bridge B8. Prevents association of the 30S and 50S ribosomal subunits and the formation of functional ribosomes, thus repressing translation.</text>
</comment>
<name>A0A9D1HRG0_9FIRM</name>
<evidence type="ECO:0000256" key="1">
    <source>
        <dbReference type="ARBA" id="ARBA00010574"/>
    </source>
</evidence>
<dbReference type="Proteomes" id="UP000824175">
    <property type="component" value="Unassembled WGS sequence"/>
</dbReference>
<dbReference type="GO" id="GO:0005737">
    <property type="term" value="C:cytoplasm"/>
    <property type="evidence" value="ECO:0007669"/>
    <property type="project" value="UniProtKB-SubCell"/>
</dbReference>
<sequence>MDKLEIVVRAMDDKLAADIVAIDMQLVSPMFDTFVIASADNPRLMNAIKDNIEDEMEKNGYTVKHIEGNRESRWILMDYGDIVVHLFIPEERELYHLEKLWGDQHRIDISSYLTNP</sequence>
<comment type="caution">
    <text evidence="3">The sequence shown here is derived from an EMBL/GenBank/DDBJ whole genome shotgun (WGS) entry which is preliminary data.</text>
</comment>
<comment type="similarity">
    <text evidence="1 2">Belongs to the Iojap/RsfS family.</text>
</comment>
<protein>
    <recommendedName>
        <fullName evidence="2">Ribosomal silencing factor RsfS</fullName>
    </recommendedName>
</protein>
<evidence type="ECO:0000313" key="3">
    <source>
        <dbReference type="EMBL" id="HIU14572.1"/>
    </source>
</evidence>
<evidence type="ECO:0000256" key="2">
    <source>
        <dbReference type="HAMAP-Rule" id="MF_01477"/>
    </source>
</evidence>
<reference evidence="3" key="1">
    <citation type="submission" date="2020-10" db="EMBL/GenBank/DDBJ databases">
        <authorList>
            <person name="Gilroy R."/>
        </authorList>
    </citation>
    <scope>NUCLEOTIDE SEQUENCE</scope>
    <source>
        <strain evidence="3">CHK195-11698</strain>
    </source>
</reference>
<dbReference type="NCBIfam" id="TIGR00090">
    <property type="entry name" value="rsfS_iojap_ybeB"/>
    <property type="match status" value="1"/>
</dbReference>
<dbReference type="EMBL" id="DVMJ01000097">
    <property type="protein sequence ID" value="HIU14572.1"/>
    <property type="molecule type" value="Genomic_DNA"/>
</dbReference>
<dbReference type="GO" id="GO:0043023">
    <property type="term" value="F:ribosomal large subunit binding"/>
    <property type="evidence" value="ECO:0007669"/>
    <property type="project" value="TreeGrafter"/>
</dbReference>
<dbReference type="GO" id="GO:0042256">
    <property type="term" value="P:cytosolic ribosome assembly"/>
    <property type="evidence" value="ECO:0007669"/>
    <property type="project" value="UniProtKB-UniRule"/>
</dbReference>
<dbReference type="AlphaFoldDB" id="A0A9D1HRG0"/>
<comment type="subcellular location">
    <subcellularLocation>
        <location evidence="2">Cytoplasm</location>
    </subcellularLocation>
</comment>
<keyword evidence="2" id="KW-0963">Cytoplasm</keyword>
<dbReference type="InterPro" id="IPR004394">
    <property type="entry name" value="Iojap/RsfS/C7orf30"/>
</dbReference>